<evidence type="ECO:0000256" key="5">
    <source>
        <dbReference type="SAM" id="Phobius"/>
    </source>
</evidence>
<dbReference type="InterPro" id="IPR044878">
    <property type="entry name" value="UbiA_sf"/>
</dbReference>
<dbReference type="Proteomes" id="UP001235744">
    <property type="component" value="Chromosome"/>
</dbReference>
<dbReference type="RefSeq" id="WP_306070576.1">
    <property type="nucleotide sequence ID" value="NZ_CP120988.1"/>
</dbReference>
<feature type="transmembrane region" description="Helical" evidence="5">
    <location>
        <begin position="154"/>
        <end position="172"/>
    </location>
</feature>
<keyword evidence="3 5" id="KW-1133">Transmembrane helix</keyword>
<dbReference type="InterPro" id="IPR050475">
    <property type="entry name" value="Prenyltransferase_related"/>
</dbReference>
<dbReference type="EMBL" id="CP120988">
    <property type="protein sequence ID" value="WLQ58184.1"/>
    <property type="molecule type" value="Genomic_DNA"/>
</dbReference>
<keyword evidence="7" id="KW-1185">Reference proteome</keyword>
<dbReference type="Pfam" id="PF01040">
    <property type="entry name" value="UbiA"/>
    <property type="match status" value="1"/>
</dbReference>
<evidence type="ECO:0000256" key="1">
    <source>
        <dbReference type="ARBA" id="ARBA00004141"/>
    </source>
</evidence>
<feature type="transmembrane region" description="Helical" evidence="5">
    <location>
        <begin position="250"/>
        <end position="272"/>
    </location>
</feature>
<evidence type="ECO:0000256" key="2">
    <source>
        <dbReference type="ARBA" id="ARBA00022692"/>
    </source>
</evidence>
<accession>A0ABY9IVC0</accession>
<feature type="transmembrane region" description="Helical" evidence="5">
    <location>
        <begin position="225"/>
        <end position="244"/>
    </location>
</feature>
<feature type="transmembrane region" description="Helical" evidence="5">
    <location>
        <begin position="53"/>
        <end position="72"/>
    </location>
</feature>
<protein>
    <submittedName>
        <fullName evidence="6">UbiA family prenyltransferase</fullName>
    </submittedName>
</protein>
<name>A0ABY9IVC0_9ACTN</name>
<evidence type="ECO:0000256" key="3">
    <source>
        <dbReference type="ARBA" id="ARBA00022989"/>
    </source>
</evidence>
<organism evidence="6 7">
    <name type="scientific">Streptomyces poriferorum</name>
    <dbReference type="NCBI Taxonomy" id="2798799"/>
    <lineage>
        <taxon>Bacteria</taxon>
        <taxon>Bacillati</taxon>
        <taxon>Actinomycetota</taxon>
        <taxon>Actinomycetes</taxon>
        <taxon>Kitasatosporales</taxon>
        <taxon>Streptomycetaceae</taxon>
        <taxon>Streptomyces</taxon>
    </lineage>
</organism>
<proteinExistence type="predicted"/>
<evidence type="ECO:0000313" key="7">
    <source>
        <dbReference type="Proteomes" id="UP001235744"/>
    </source>
</evidence>
<dbReference type="Gene3D" id="1.20.120.1780">
    <property type="entry name" value="UbiA prenyltransferase"/>
    <property type="match status" value="1"/>
</dbReference>
<feature type="transmembrane region" description="Helical" evidence="5">
    <location>
        <begin position="108"/>
        <end position="133"/>
    </location>
</feature>
<evidence type="ECO:0000313" key="6">
    <source>
        <dbReference type="EMBL" id="WLQ58184.1"/>
    </source>
</evidence>
<dbReference type="PANTHER" id="PTHR42723">
    <property type="entry name" value="CHLOROPHYLL SYNTHASE"/>
    <property type="match status" value="1"/>
</dbReference>
<dbReference type="Gene3D" id="1.10.357.140">
    <property type="entry name" value="UbiA prenyltransferase"/>
    <property type="match status" value="1"/>
</dbReference>
<comment type="subcellular location">
    <subcellularLocation>
        <location evidence="1">Membrane</location>
        <topology evidence="1">Multi-pass membrane protein</topology>
    </subcellularLocation>
</comment>
<dbReference type="PANTHER" id="PTHR42723:SF1">
    <property type="entry name" value="CHLOROPHYLL SYNTHASE, CHLOROPLASTIC"/>
    <property type="match status" value="1"/>
</dbReference>
<feature type="transmembrane region" description="Helical" evidence="5">
    <location>
        <begin position="178"/>
        <end position="197"/>
    </location>
</feature>
<dbReference type="CDD" id="cd13956">
    <property type="entry name" value="PT_UbiA"/>
    <property type="match status" value="1"/>
</dbReference>
<sequence length="303" mass="31820">MTAPSGPKYRIPSILRLCIEESRPAVLIAFQLRYFAGIALALAVDPGLGARPVLQAVFGSLAWFGAIFYTYLYNGCMDYHEDQVNGSARPIASGRLPRHTALLVARGAAVASLISAACAGFGPLLLCTAMLLLGHAYSAPRTVWKNSTPAAMGVVFLSGLLTYAAGPLALGVSPSSPALFLTALAMSLWMALVGAVAKDFSDIEGDTAAGRRTWAVTLGERRTRVLVAAGAVAVGTFFTAGALRWAPEQLPTACVVLVGGLALAAVTLAGHATDDRHLRRRPYRFFMVTQHCAHLALLGQAVA</sequence>
<keyword evidence="2 5" id="KW-0812">Transmembrane</keyword>
<feature type="transmembrane region" description="Helical" evidence="5">
    <location>
        <begin position="25"/>
        <end position="44"/>
    </location>
</feature>
<dbReference type="InterPro" id="IPR000537">
    <property type="entry name" value="UbiA_prenyltransferase"/>
</dbReference>
<evidence type="ECO:0000256" key="4">
    <source>
        <dbReference type="ARBA" id="ARBA00023136"/>
    </source>
</evidence>
<gene>
    <name evidence="6" type="ORF">P8A19_23370</name>
</gene>
<keyword evidence="4 5" id="KW-0472">Membrane</keyword>
<reference evidence="6 7" key="1">
    <citation type="submission" date="2023-03" db="EMBL/GenBank/DDBJ databases">
        <title>Isolation and description of six Streptomyces strains from soil environments, able to metabolize different microbial glucans.</title>
        <authorList>
            <person name="Widen T."/>
            <person name="Larsbrink J."/>
        </authorList>
    </citation>
    <scope>NUCLEOTIDE SEQUENCE [LARGE SCALE GENOMIC DNA]</scope>
    <source>
        <strain evidence="6 7">Alt2</strain>
    </source>
</reference>